<evidence type="ECO:0000256" key="4">
    <source>
        <dbReference type="PROSITE-ProRule" id="PRU00473"/>
    </source>
</evidence>
<organism evidence="7 8">
    <name type="scientific">Stenotrophomonas capsici</name>
    <dbReference type="NCBI Taxonomy" id="3110230"/>
    <lineage>
        <taxon>Bacteria</taxon>
        <taxon>Pseudomonadati</taxon>
        <taxon>Pseudomonadota</taxon>
        <taxon>Gammaproteobacteria</taxon>
        <taxon>Lysobacterales</taxon>
        <taxon>Lysobacteraceae</taxon>
        <taxon>Stenotrophomonas</taxon>
    </lineage>
</organism>
<name>A0ABU5V427_9GAMM</name>
<evidence type="ECO:0000313" key="8">
    <source>
        <dbReference type="Proteomes" id="UP001301653"/>
    </source>
</evidence>
<sequence>MRLINSAFKNLFVLSAACGLLLGEARAATQASAFADSYSPVPGVSMAQSQVVYYRQGNAGQSDTPAFVYIDKEFHTGLLPGGYTVFCLTPGRHGLSAVLDEAPEYGGKRLQPGVRLAAGRTHFIRVDEAGGLEPQLVDRDVAERELASATARRQAHVVSRADAVRSCEYVEKPEVRSYSLSSDVLFGFGKSAYEDIRAEGRAEFNQLERRLSAGSLKVERIAVIGHTDPIGSEAYNDALGLRRAQTVRQMLIDGGMNPERVRAFSEGSRELLSEGCHGSREQVIACHAKDRRVTIEVEASDNT</sequence>
<protein>
    <submittedName>
        <fullName evidence="7">OmpA family protein</fullName>
    </submittedName>
</protein>
<dbReference type="EMBL" id="JAYFUH010000061">
    <property type="protein sequence ID" value="MEA5666810.1"/>
    <property type="molecule type" value="Genomic_DNA"/>
</dbReference>
<evidence type="ECO:0000259" key="6">
    <source>
        <dbReference type="PROSITE" id="PS51123"/>
    </source>
</evidence>
<keyword evidence="8" id="KW-1185">Reference proteome</keyword>
<proteinExistence type="predicted"/>
<evidence type="ECO:0000256" key="2">
    <source>
        <dbReference type="ARBA" id="ARBA00023136"/>
    </source>
</evidence>
<dbReference type="SUPFAM" id="SSF103088">
    <property type="entry name" value="OmpA-like"/>
    <property type="match status" value="1"/>
</dbReference>
<reference evidence="7 8" key="1">
    <citation type="submission" date="2023-12" db="EMBL/GenBank/DDBJ databases">
        <title>Stenotrophomonas guangdongensis sp. nov., isolated from wilted pepper plants (Capsicum annuum).</title>
        <authorList>
            <person name="Qiu M."/>
            <person name="Li Y."/>
            <person name="Liu Q."/>
            <person name="Zhang X."/>
            <person name="Huang Y."/>
            <person name="Guo R."/>
            <person name="Hu M."/>
            <person name="Zhou J."/>
            <person name="Zhou X."/>
        </authorList>
    </citation>
    <scope>NUCLEOTIDE SEQUENCE [LARGE SCALE GENOMIC DNA]</scope>
    <source>
        <strain evidence="7 8">MH1</strain>
    </source>
</reference>
<evidence type="ECO:0000256" key="3">
    <source>
        <dbReference type="ARBA" id="ARBA00023237"/>
    </source>
</evidence>
<dbReference type="CDD" id="cd07185">
    <property type="entry name" value="OmpA_C-like"/>
    <property type="match status" value="1"/>
</dbReference>
<evidence type="ECO:0000256" key="5">
    <source>
        <dbReference type="SAM" id="SignalP"/>
    </source>
</evidence>
<dbReference type="PANTHER" id="PTHR30329">
    <property type="entry name" value="STATOR ELEMENT OF FLAGELLAR MOTOR COMPLEX"/>
    <property type="match status" value="1"/>
</dbReference>
<feature type="chain" id="PRO_5046668851" evidence="5">
    <location>
        <begin position="28"/>
        <end position="303"/>
    </location>
</feature>
<comment type="caution">
    <text evidence="7">The sequence shown here is derived from an EMBL/GenBank/DDBJ whole genome shotgun (WGS) entry which is preliminary data.</text>
</comment>
<dbReference type="RefSeq" id="WP_323438053.1">
    <property type="nucleotide sequence ID" value="NZ_JAYFUH010000061.1"/>
</dbReference>
<dbReference type="Proteomes" id="UP001301653">
    <property type="component" value="Unassembled WGS sequence"/>
</dbReference>
<feature type="domain" description="OmpA-like" evidence="6">
    <location>
        <begin position="173"/>
        <end position="301"/>
    </location>
</feature>
<gene>
    <name evidence="7" type="ORF">VA603_04570</name>
</gene>
<evidence type="ECO:0000313" key="7">
    <source>
        <dbReference type="EMBL" id="MEA5666810.1"/>
    </source>
</evidence>
<accession>A0ABU5V427</accession>
<dbReference type="PRINTS" id="PR01021">
    <property type="entry name" value="OMPADOMAIN"/>
</dbReference>
<feature type="signal peptide" evidence="5">
    <location>
        <begin position="1"/>
        <end position="27"/>
    </location>
</feature>
<dbReference type="Pfam" id="PF00691">
    <property type="entry name" value="OmpA"/>
    <property type="match status" value="1"/>
</dbReference>
<dbReference type="Gene3D" id="3.30.1330.60">
    <property type="entry name" value="OmpA-like domain"/>
    <property type="match status" value="1"/>
</dbReference>
<keyword evidence="2 4" id="KW-0472">Membrane</keyword>
<dbReference type="PROSITE" id="PS51123">
    <property type="entry name" value="OMPA_2"/>
    <property type="match status" value="1"/>
</dbReference>
<dbReference type="InterPro" id="IPR036737">
    <property type="entry name" value="OmpA-like_sf"/>
</dbReference>
<dbReference type="InterPro" id="IPR050330">
    <property type="entry name" value="Bact_OuterMem_StrucFunc"/>
</dbReference>
<keyword evidence="3" id="KW-0998">Cell outer membrane</keyword>
<dbReference type="InterPro" id="IPR006665">
    <property type="entry name" value="OmpA-like"/>
</dbReference>
<keyword evidence="5" id="KW-0732">Signal</keyword>
<dbReference type="PANTHER" id="PTHR30329:SF21">
    <property type="entry name" value="LIPOPROTEIN YIAD-RELATED"/>
    <property type="match status" value="1"/>
</dbReference>
<dbReference type="InterPro" id="IPR006664">
    <property type="entry name" value="OMP_bac"/>
</dbReference>
<evidence type="ECO:0000256" key="1">
    <source>
        <dbReference type="ARBA" id="ARBA00004442"/>
    </source>
</evidence>
<comment type="subcellular location">
    <subcellularLocation>
        <location evidence="1">Cell outer membrane</location>
    </subcellularLocation>
</comment>